<dbReference type="NCBIfam" id="TIGR04018">
    <property type="entry name" value="Bthiol_YpdA"/>
    <property type="match status" value="1"/>
</dbReference>
<dbReference type="SUPFAM" id="SSF51905">
    <property type="entry name" value="FAD/NAD(P)-binding domain"/>
    <property type="match status" value="1"/>
</dbReference>
<evidence type="ECO:0000313" key="2">
    <source>
        <dbReference type="EMBL" id="ANX12727.1"/>
    </source>
</evidence>
<reference evidence="2 3" key="1">
    <citation type="submission" date="2016-08" db="EMBL/GenBank/DDBJ databases">
        <title>Complete genome sequence of Fictibacillus arsenicus G25-54, a strain with toxicity to nematodes and a potential arsenic-resistance activity.</title>
        <authorList>
            <person name="Zheng Z."/>
        </authorList>
    </citation>
    <scope>NUCLEOTIDE SEQUENCE [LARGE SCALE GENOMIC DNA]</scope>
    <source>
        <strain evidence="2 3">G25-54</strain>
    </source>
</reference>
<dbReference type="Gene3D" id="3.50.50.60">
    <property type="entry name" value="FAD/NAD(P)-binding domain"/>
    <property type="match status" value="1"/>
</dbReference>
<dbReference type="AlphaFoldDB" id="A0A1B1Z5H2"/>
<dbReference type="OrthoDB" id="9778740at2"/>
<dbReference type="KEGG" id="far:ABE41_011965"/>
<dbReference type="InterPro" id="IPR023856">
    <property type="entry name" value="Bdr"/>
</dbReference>
<organism evidence="2 3">
    <name type="scientific">Fictibacillus arsenicus</name>
    <dbReference type="NCBI Taxonomy" id="255247"/>
    <lineage>
        <taxon>Bacteria</taxon>
        <taxon>Bacillati</taxon>
        <taxon>Bacillota</taxon>
        <taxon>Bacilli</taxon>
        <taxon>Bacillales</taxon>
        <taxon>Fictibacillaceae</taxon>
        <taxon>Fictibacillus</taxon>
    </lineage>
</organism>
<dbReference type="PRINTS" id="PR00469">
    <property type="entry name" value="PNDRDTASEII"/>
</dbReference>
<dbReference type="PRINTS" id="PR00368">
    <property type="entry name" value="FADPNR"/>
</dbReference>
<name>A0A1B1Z5H2_9BACL</name>
<dbReference type="GO" id="GO:0050660">
    <property type="term" value="F:flavin adenine dinucleotide binding"/>
    <property type="evidence" value="ECO:0007669"/>
    <property type="project" value="TreeGrafter"/>
</dbReference>
<dbReference type="RefSeq" id="WP_066294813.1">
    <property type="nucleotide sequence ID" value="NZ_CP016761.1"/>
</dbReference>
<dbReference type="InterPro" id="IPR050982">
    <property type="entry name" value="Auxin_biosynth/cation_transpt"/>
</dbReference>
<dbReference type="InterPro" id="IPR036188">
    <property type="entry name" value="FAD/NAD-bd_sf"/>
</dbReference>
<dbReference type="PANTHER" id="PTHR43539">
    <property type="entry name" value="FLAVIN-BINDING MONOOXYGENASE-LIKE PROTEIN (AFU_ORTHOLOGUE AFUA_4G09220)"/>
    <property type="match status" value="1"/>
</dbReference>
<protein>
    <submittedName>
        <fullName evidence="2">Uncharacterized protein</fullName>
    </submittedName>
</protein>
<dbReference type="PANTHER" id="PTHR43539:SF4">
    <property type="entry name" value="BACILLIREDOXIN REDUCTASE BDR"/>
    <property type="match status" value="1"/>
</dbReference>
<dbReference type="Proteomes" id="UP000077412">
    <property type="component" value="Chromosome"/>
</dbReference>
<keyword evidence="3" id="KW-1185">Reference proteome</keyword>
<evidence type="ECO:0000256" key="1">
    <source>
        <dbReference type="ARBA" id="ARBA00023002"/>
    </source>
</evidence>
<proteinExistence type="predicted"/>
<dbReference type="GO" id="GO:0004497">
    <property type="term" value="F:monooxygenase activity"/>
    <property type="evidence" value="ECO:0007669"/>
    <property type="project" value="TreeGrafter"/>
</dbReference>
<evidence type="ECO:0000313" key="3">
    <source>
        <dbReference type="Proteomes" id="UP000077412"/>
    </source>
</evidence>
<keyword evidence="1" id="KW-0560">Oxidoreductase</keyword>
<dbReference type="Pfam" id="PF13738">
    <property type="entry name" value="Pyr_redox_3"/>
    <property type="match status" value="1"/>
</dbReference>
<dbReference type="STRING" id="255247.ABE41_011965"/>
<dbReference type="EMBL" id="CP016761">
    <property type="protein sequence ID" value="ANX12727.1"/>
    <property type="molecule type" value="Genomic_DNA"/>
</dbReference>
<sequence length="337" mass="37998">MTFFWSGEEVKIDVCIIGGGPCGLAAAVALQKKGITYCVIEKGNVVNTIYKYPTHQTFFSSSEKLEIGDFPFVHEQRKPNRIHALTYYREVVKRNKLNIHTFMRAESVVKNNNGAFTIAAVNRKNEEIQYEAKYVIIATGYYDNPNMMNIKGEDLPHVHHYFKEGHPYYDLDVAVIGGKNSAIDAALELEKAGARPHVFYRGSGYSQSIKPWVLPEFEACEKAGTIKMTFNACVKAITEEGIFVDIKDEEKYFPFHAVFAMTGYHPDHDFISKMGVNIDSKTGRPYYSEETMETNVEGLFIAGVIAAGNNANEIFIENGRFHGEMVANTILDREKSR</sequence>
<accession>A0A1B1Z5H2</accession>
<gene>
    <name evidence="2" type="ORF">ABE41_011965</name>
</gene>